<feature type="region of interest" description="Disordered" evidence="1">
    <location>
        <begin position="191"/>
        <end position="447"/>
    </location>
</feature>
<dbReference type="AlphaFoldDB" id="A9V5D2"/>
<dbReference type="RefSeq" id="XP_001747872.1">
    <property type="nucleotide sequence ID" value="XM_001747820.1"/>
</dbReference>
<proteinExistence type="predicted"/>
<organism evidence="2 3">
    <name type="scientific">Monosiga brevicollis</name>
    <name type="common">Choanoflagellate</name>
    <dbReference type="NCBI Taxonomy" id="81824"/>
    <lineage>
        <taxon>Eukaryota</taxon>
        <taxon>Choanoflagellata</taxon>
        <taxon>Craspedida</taxon>
        <taxon>Salpingoecidae</taxon>
        <taxon>Monosiga</taxon>
    </lineage>
</organism>
<feature type="compositionally biased region" description="Polar residues" evidence="1">
    <location>
        <begin position="215"/>
        <end position="228"/>
    </location>
</feature>
<keyword evidence="3" id="KW-1185">Reference proteome</keyword>
<feature type="compositionally biased region" description="Low complexity" evidence="1">
    <location>
        <begin position="424"/>
        <end position="438"/>
    </location>
</feature>
<dbReference type="KEGG" id="mbr:MONBRDRAFT_10153"/>
<name>A9V5D2_MONBE</name>
<feature type="compositionally biased region" description="Polar residues" evidence="1">
    <location>
        <begin position="320"/>
        <end position="336"/>
    </location>
</feature>
<evidence type="ECO:0000313" key="2">
    <source>
        <dbReference type="EMBL" id="EDQ87259.1"/>
    </source>
</evidence>
<dbReference type="Proteomes" id="UP000001357">
    <property type="component" value="Unassembled WGS sequence"/>
</dbReference>
<dbReference type="EMBL" id="CH991560">
    <property type="protein sequence ID" value="EDQ87259.1"/>
    <property type="molecule type" value="Genomic_DNA"/>
</dbReference>
<feature type="compositionally biased region" description="Polar residues" evidence="1">
    <location>
        <begin position="369"/>
        <end position="378"/>
    </location>
</feature>
<gene>
    <name evidence="2" type="ORF">MONBRDRAFT_10153</name>
</gene>
<protein>
    <submittedName>
        <fullName evidence="2">Uncharacterized protein</fullName>
    </submittedName>
</protein>
<accession>A9V5D2</accession>
<evidence type="ECO:0000313" key="3">
    <source>
        <dbReference type="Proteomes" id="UP000001357"/>
    </source>
</evidence>
<feature type="compositionally biased region" description="Low complexity" evidence="1">
    <location>
        <begin position="343"/>
        <end position="368"/>
    </location>
</feature>
<feature type="region of interest" description="Disordered" evidence="1">
    <location>
        <begin position="1"/>
        <end position="35"/>
    </location>
</feature>
<reference evidence="2 3" key="1">
    <citation type="journal article" date="2008" name="Nature">
        <title>The genome of the choanoflagellate Monosiga brevicollis and the origin of metazoans.</title>
        <authorList>
            <consortium name="JGI Sequencing"/>
            <person name="King N."/>
            <person name="Westbrook M.J."/>
            <person name="Young S.L."/>
            <person name="Kuo A."/>
            <person name="Abedin M."/>
            <person name="Chapman J."/>
            <person name="Fairclough S."/>
            <person name="Hellsten U."/>
            <person name="Isogai Y."/>
            <person name="Letunic I."/>
            <person name="Marr M."/>
            <person name="Pincus D."/>
            <person name="Putnam N."/>
            <person name="Rokas A."/>
            <person name="Wright K.J."/>
            <person name="Zuzow R."/>
            <person name="Dirks W."/>
            <person name="Good M."/>
            <person name="Goodstein D."/>
            <person name="Lemons D."/>
            <person name="Li W."/>
            <person name="Lyons J.B."/>
            <person name="Morris A."/>
            <person name="Nichols S."/>
            <person name="Richter D.J."/>
            <person name="Salamov A."/>
            <person name="Bork P."/>
            <person name="Lim W.A."/>
            <person name="Manning G."/>
            <person name="Miller W.T."/>
            <person name="McGinnis W."/>
            <person name="Shapiro H."/>
            <person name="Tjian R."/>
            <person name="Grigoriev I.V."/>
            <person name="Rokhsar D."/>
        </authorList>
    </citation>
    <scope>NUCLEOTIDE SEQUENCE [LARGE SCALE GENOMIC DNA]</scope>
    <source>
        <strain evidence="3">MX1 / ATCC 50154</strain>
    </source>
</reference>
<feature type="compositionally biased region" description="Basic and acidic residues" evidence="1">
    <location>
        <begin position="194"/>
        <end position="214"/>
    </location>
</feature>
<feature type="compositionally biased region" description="Low complexity" evidence="1">
    <location>
        <begin position="392"/>
        <end position="409"/>
    </location>
</feature>
<evidence type="ECO:0000256" key="1">
    <source>
        <dbReference type="SAM" id="MobiDB-lite"/>
    </source>
</evidence>
<dbReference type="GeneID" id="5893102"/>
<dbReference type="InParanoid" id="A9V5D2"/>
<feature type="compositionally biased region" description="Polar residues" evidence="1">
    <location>
        <begin position="254"/>
        <end position="275"/>
    </location>
</feature>
<sequence length="498" mass="52887">MADQGSAVGERVAGRSTTRSRRSDRASNTRTFADHPRGDKREVVLIAVGDRACIYDWKMGLVMPKHEVQPKTAKVAELPDTSADGFVDQDPLNAKTLFVRSFEPPHKTYRLPDYRVFRCEPGTEPYSTIEQYQYFDELDFVMLARRFERNGTLPEGMDWPHVKAPIETIPSRPTSPPAKPFTTGVSVVLAGEDEPNKAHSQRTEPERERERAHTQDNNQPEHSGSGTDPLSVRTSPSSVPSSGATTTSKAHSRLNGQDANPDNNDSNQSEAQHNGASAAGPSTLGKPSLDPSERADESTSSDTGTHLVDKPSAIALRLQDNASSATSPTATEQTVADQAEGEPQAADPGASSAPGSATSSSAPAVPQSRQDTLASTASGLADGPNPSSPLKADAISSASANDSHSALDSQTIAAPPGVASGRASSQSDHGSPSSPLLSSEHEDGLGQSEAASVWLGLPFARSNDVSHLMSWSLLDCISSFSRLAKGSPVKQHESRRRR</sequence>
<feature type="compositionally biased region" description="Basic and acidic residues" evidence="1">
    <location>
        <begin position="21"/>
        <end position="35"/>
    </location>
</feature>
<feature type="compositionally biased region" description="Low complexity" evidence="1">
    <location>
        <begin position="231"/>
        <end position="248"/>
    </location>
</feature>